<sequence>MPGSVAIAKKIALRLQQENCVDEDYQLRKCAQVSEIIESYPLWVLVYRCDPLSALYISEKMAAAMAVPGGFIAQENEYHTVYHCDMSTAHFRFRAFEHFFRGATEPMEHTASLNLPDDSWITVSDLAHALITDRDGRATTYAHFYAPTAQPTLAQAYAFCDPDFLTPRQKEVFTLLLKGLPMATIAEQLQISIKTLEKHLTAIYDLTGQPNQLALIKKCTSPLL</sequence>
<accession>A0A934RL33</accession>
<comment type="caution">
    <text evidence="2">The sequence shown here is derived from an EMBL/GenBank/DDBJ whole genome shotgun (WGS) entry which is preliminary data.</text>
</comment>
<dbReference type="SMART" id="SM00421">
    <property type="entry name" value="HTH_LUXR"/>
    <property type="match status" value="1"/>
</dbReference>
<evidence type="ECO:0000313" key="3">
    <source>
        <dbReference type="Proteomes" id="UP000604083"/>
    </source>
</evidence>
<dbReference type="Gene3D" id="1.10.10.10">
    <property type="entry name" value="Winged helix-like DNA-binding domain superfamily/Winged helix DNA-binding domain"/>
    <property type="match status" value="1"/>
</dbReference>
<dbReference type="SUPFAM" id="SSF46894">
    <property type="entry name" value="C-terminal effector domain of the bipartite response regulators"/>
    <property type="match status" value="1"/>
</dbReference>
<organism evidence="2 3">
    <name type="scientific">Roseibacillus ishigakijimensis</name>
    <dbReference type="NCBI Taxonomy" id="454146"/>
    <lineage>
        <taxon>Bacteria</taxon>
        <taxon>Pseudomonadati</taxon>
        <taxon>Verrucomicrobiota</taxon>
        <taxon>Verrucomicrobiia</taxon>
        <taxon>Verrucomicrobiales</taxon>
        <taxon>Verrucomicrobiaceae</taxon>
        <taxon>Roseibacillus</taxon>
    </lineage>
</organism>
<reference evidence="2" key="1">
    <citation type="submission" date="2021-01" db="EMBL/GenBank/DDBJ databases">
        <title>Modified the classification status of verrucomicrobia.</title>
        <authorList>
            <person name="Feng X."/>
        </authorList>
    </citation>
    <scope>NUCLEOTIDE SEQUENCE</scope>
    <source>
        <strain evidence="2">KCTC 12986</strain>
    </source>
</reference>
<dbReference type="Proteomes" id="UP000604083">
    <property type="component" value="Unassembled WGS sequence"/>
</dbReference>
<evidence type="ECO:0000313" key="2">
    <source>
        <dbReference type="EMBL" id="MBK1832823.1"/>
    </source>
</evidence>
<dbReference type="GO" id="GO:0003677">
    <property type="term" value="F:DNA binding"/>
    <property type="evidence" value="ECO:0007669"/>
    <property type="project" value="InterPro"/>
</dbReference>
<dbReference type="AlphaFoldDB" id="A0A934RL33"/>
<protein>
    <submittedName>
        <fullName evidence="2">Helix-turn-helix transcriptional regulator</fullName>
    </submittedName>
</protein>
<dbReference type="InterPro" id="IPR016032">
    <property type="entry name" value="Sig_transdc_resp-reg_C-effctor"/>
</dbReference>
<name>A0A934RL33_9BACT</name>
<gene>
    <name evidence="2" type="ORF">JIN78_02015</name>
</gene>
<dbReference type="PRINTS" id="PR00038">
    <property type="entry name" value="HTHLUXR"/>
</dbReference>
<dbReference type="PROSITE" id="PS50043">
    <property type="entry name" value="HTH_LUXR_2"/>
    <property type="match status" value="1"/>
</dbReference>
<proteinExistence type="predicted"/>
<dbReference type="GO" id="GO:0006355">
    <property type="term" value="P:regulation of DNA-templated transcription"/>
    <property type="evidence" value="ECO:0007669"/>
    <property type="project" value="InterPro"/>
</dbReference>
<dbReference type="RefSeq" id="WP_200390259.1">
    <property type="nucleotide sequence ID" value="NZ_JAENIO010000003.1"/>
</dbReference>
<keyword evidence="3" id="KW-1185">Reference proteome</keyword>
<feature type="domain" description="HTH luxR-type" evidence="1">
    <location>
        <begin position="158"/>
        <end position="223"/>
    </location>
</feature>
<evidence type="ECO:0000259" key="1">
    <source>
        <dbReference type="PROSITE" id="PS50043"/>
    </source>
</evidence>
<dbReference type="Pfam" id="PF00196">
    <property type="entry name" value="GerE"/>
    <property type="match status" value="1"/>
</dbReference>
<dbReference type="InterPro" id="IPR036388">
    <property type="entry name" value="WH-like_DNA-bd_sf"/>
</dbReference>
<dbReference type="EMBL" id="JAENIO010000003">
    <property type="protein sequence ID" value="MBK1832823.1"/>
    <property type="molecule type" value="Genomic_DNA"/>
</dbReference>
<dbReference type="InterPro" id="IPR000792">
    <property type="entry name" value="Tscrpt_reg_LuxR_C"/>
</dbReference>